<name>A0A372G465_9ACTN</name>
<dbReference type="GO" id="GO:0005737">
    <property type="term" value="C:cytoplasm"/>
    <property type="evidence" value="ECO:0007669"/>
    <property type="project" value="TreeGrafter"/>
</dbReference>
<dbReference type="AlphaFoldDB" id="A0A372G465"/>
<dbReference type="OrthoDB" id="9806257at2"/>
<evidence type="ECO:0000256" key="1">
    <source>
        <dbReference type="ARBA" id="ARBA00023002"/>
    </source>
</evidence>
<dbReference type="SUPFAM" id="SSF51905">
    <property type="entry name" value="FAD/NAD(P)-binding domain"/>
    <property type="match status" value="1"/>
</dbReference>
<comment type="caution">
    <text evidence="3">The sequence shown here is derived from an EMBL/GenBank/DDBJ whole genome shotgun (WGS) entry which is preliminary data.</text>
</comment>
<dbReference type="PANTHER" id="PTHR13847">
    <property type="entry name" value="SARCOSINE DEHYDROGENASE-RELATED"/>
    <property type="match status" value="1"/>
</dbReference>
<dbReference type="PANTHER" id="PTHR13847:SF287">
    <property type="entry name" value="FAD-DEPENDENT OXIDOREDUCTASE DOMAIN-CONTAINING PROTEIN 1"/>
    <property type="match status" value="1"/>
</dbReference>
<evidence type="ECO:0000313" key="4">
    <source>
        <dbReference type="Proteomes" id="UP000262621"/>
    </source>
</evidence>
<dbReference type="RefSeq" id="WP_117226954.1">
    <property type="nucleotide sequence ID" value="NZ_CP061725.1"/>
</dbReference>
<dbReference type="GO" id="GO:0016491">
    <property type="term" value="F:oxidoreductase activity"/>
    <property type="evidence" value="ECO:0007669"/>
    <property type="project" value="UniProtKB-KW"/>
</dbReference>
<dbReference type="EMBL" id="QVFU01000003">
    <property type="protein sequence ID" value="RFS47520.1"/>
    <property type="molecule type" value="Genomic_DNA"/>
</dbReference>
<dbReference type="InterPro" id="IPR006076">
    <property type="entry name" value="FAD-dep_OxRdtase"/>
</dbReference>
<sequence length="399" mass="41732">MPSHAPRAGTPGPADLVVVGAGIVGAACAYHASRAGLSVTVVDSGPITGGTTGAGEGNILVSDKEPGPELDLALYSNQQWRSMADLPVDGTTFGRLVELETKGGLVVAADQASLDGLARLATQQRDLGIEAAAVPGDRLREFEPHLTDDVAGGYRYPQDLQVQPMLAAAHLLRLARRSGATVLPHEPVTGVLRVGERVVGVRTPRRDIPAAAVLNAAGTWAGKIATLAGVPLPIAPRRGYILVTEPLPPVIRHKVYLADYVADVASDSADLQSSTVVEGTRAGTVLIGATRERVGLDRSISVPALRQLAAGAVRLFPFLRDVAVIRAYRGFRPYCPDHLPVIGADPRAPGLHHACGHEGAGIGLSLGTARLITQGLIGEPPEIDLSPFRPDRFGPEVPR</sequence>
<dbReference type="PROSITE" id="PS51257">
    <property type="entry name" value="PROKAR_LIPOPROTEIN"/>
    <property type="match status" value="1"/>
</dbReference>
<dbReference type="Pfam" id="PF01266">
    <property type="entry name" value="DAO"/>
    <property type="match status" value="1"/>
</dbReference>
<gene>
    <name evidence="3" type="ORF">D0Q02_05945</name>
</gene>
<dbReference type="InterPro" id="IPR036188">
    <property type="entry name" value="FAD/NAD-bd_sf"/>
</dbReference>
<protein>
    <submittedName>
        <fullName evidence="3">FAD-binding oxidoreductase</fullName>
    </submittedName>
</protein>
<proteinExistence type="predicted"/>
<reference evidence="3 4" key="1">
    <citation type="submission" date="2018-08" db="EMBL/GenBank/DDBJ databases">
        <title>Verrucosispora craniellae sp. nov., isolated from a marine sponge in the South China Sea.</title>
        <authorList>
            <person name="Li L."/>
            <person name="Lin H.W."/>
        </authorList>
    </citation>
    <scope>NUCLEOTIDE SEQUENCE [LARGE SCALE GENOMIC DNA]</scope>
    <source>
        <strain evidence="3 4">LHW63014</strain>
    </source>
</reference>
<accession>A0A372G465</accession>
<dbReference type="Gene3D" id="3.50.50.60">
    <property type="entry name" value="FAD/NAD(P)-binding domain"/>
    <property type="match status" value="1"/>
</dbReference>
<feature type="domain" description="FAD dependent oxidoreductase" evidence="2">
    <location>
        <begin position="15"/>
        <end position="374"/>
    </location>
</feature>
<evidence type="ECO:0000313" key="3">
    <source>
        <dbReference type="EMBL" id="RFS47520.1"/>
    </source>
</evidence>
<dbReference type="Gene3D" id="3.30.9.10">
    <property type="entry name" value="D-Amino Acid Oxidase, subunit A, domain 2"/>
    <property type="match status" value="1"/>
</dbReference>
<organism evidence="3 4">
    <name type="scientific">Micromonospora craniellae</name>
    <dbReference type="NCBI Taxonomy" id="2294034"/>
    <lineage>
        <taxon>Bacteria</taxon>
        <taxon>Bacillati</taxon>
        <taxon>Actinomycetota</taxon>
        <taxon>Actinomycetes</taxon>
        <taxon>Micromonosporales</taxon>
        <taxon>Micromonosporaceae</taxon>
        <taxon>Micromonospora</taxon>
    </lineage>
</organism>
<dbReference type="Proteomes" id="UP000262621">
    <property type="component" value="Unassembled WGS sequence"/>
</dbReference>
<dbReference type="SUPFAM" id="SSF54373">
    <property type="entry name" value="FAD-linked reductases, C-terminal domain"/>
    <property type="match status" value="1"/>
</dbReference>
<evidence type="ECO:0000259" key="2">
    <source>
        <dbReference type="Pfam" id="PF01266"/>
    </source>
</evidence>
<keyword evidence="4" id="KW-1185">Reference proteome</keyword>
<keyword evidence="1" id="KW-0560">Oxidoreductase</keyword>